<dbReference type="AlphaFoldDB" id="A0A023B1U0"/>
<reference evidence="2" key="1">
    <citation type="submission" date="2013-12" db="EMBL/GenBank/DDBJ databases">
        <authorList>
            <person name="Omoto C.K."/>
            <person name="Sibley D."/>
            <person name="Venepally P."/>
            <person name="Hadjithomas M."/>
            <person name="Karamycheva S."/>
            <person name="Brunk B."/>
            <person name="Roos D."/>
            <person name="Caler E."/>
            <person name="Lorenzi H."/>
        </authorList>
    </citation>
    <scope>NUCLEOTIDE SEQUENCE</scope>
</reference>
<dbReference type="eggNOG" id="KOG0028">
    <property type="taxonomic scope" value="Eukaryota"/>
</dbReference>
<dbReference type="InterPro" id="IPR002048">
    <property type="entry name" value="EF_hand_dom"/>
</dbReference>
<evidence type="ECO:0000259" key="1">
    <source>
        <dbReference type="PROSITE" id="PS50222"/>
    </source>
</evidence>
<sequence>MNRYDLQDIEDVFKFLDMDNEGVITRNEALVGLAALDCTVSLSEVAAYVECGDPEPAVTRRVFENLARQYMPPSQSKENIVRAFRLLDDGNKGYITAEDIARKVNELGCQNIGDDDIIRMVARAVEEGTVVTEDAFVQVISQSFSYWERGDKGF</sequence>
<dbReference type="GO" id="GO:0005509">
    <property type="term" value="F:calcium ion binding"/>
    <property type="evidence" value="ECO:0007669"/>
    <property type="project" value="InterPro"/>
</dbReference>
<feature type="domain" description="EF-hand" evidence="1">
    <location>
        <begin position="75"/>
        <end position="110"/>
    </location>
</feature>
<dbReference type="RefSeq" id="XP_011132261.1">
    <property type="nucleotide sequence ID" value="XM_011133959.1"/>
</dbReference>
<dbReference type="Proteomes" id="UP000019763">
    <property type="component" value="Unassembled WGS sequence"/>
</dbReference>
<dbReference type="GeneID" id="22914683"/>
<organism evidence="2 3">
    <name type="scientific">Gregarina niphandrodes</name>
    <name type="common">Septate eugregarine</name>
    <dbReference type="NCBI Taxonomy" id="110365"/>
    <lineage>
        <taxon>Eukaryota</taxon>
        <taxon>Sar</taxon>
        <taxon>Alveolata</taxon>
        <taxon>Apicomplexa</taxon>
        <taxon>Conoidasida</taxon>
        <taxon>Gregarinasina</taxon>
        <taxon>Eugregarinorida</taxon>
        <taxon>Gregarinidae</taxon>
        <taxon>Gregarina</taxon>
    </lineage>
</organism>
<dbReference type="PROSITE" id="PS50222">
    <property type="entry name" value="EF_HAND_2"/>
    <property type="match status" value="2"/>
</dbReference>
<keyword evidence="3" id="KW-1185">Reference proteome</keyword>
<dbReference type="OrthoDB" id="343296at2759"/>
<protein>
    <submittedName>
        <fullName evidence="2">Centrin-1</fullName>
    </submittedName>
</protein>
<comment type="caution">
    <text evidence="2">The sequence shown here is derived from an EMBL/GenBank/DDBJ whole genome shotgun (WGS) entry which is preliminary data.</text>
</comment>
<evidence type="ECO:0000313" key="2">
    <source>
        <dbReference type="EMBL" id="EZG46752.1"/>
    </source>
</evidence>
<dbReference type="Gene3D" id="1.10.238.10">
    <property type="entry name" value="EF-hand"/>
    <property type="match status" value="1"/>
</dbReference>
<evidence type="ECO:0000313" key="3">
    <source>
        <dbReference type="Proteomes" id="UP000019763"/>
    </source>
</evidence>
<proteinExistence type="predicted"/>
<dbReference type="VEuPathDB" id="CryptoDB:GNI_133200"/>
<accession>A0A023B1U0</accession>
<feature type="domain" description="EF-hand" evidence="1">
    <location>
        <begin position="4"/>
        <end position="39"/>
    </location>
</feature>
<dbReference type="EMBL" id="AFNH02000991">
    <property type="protein sequence ID" value="EZG46752.1"/>
    <property type="molecule type" value="Genomic_DNA"/>
</dbReference>
<name>A0A023B1U0_GRENI</name>
<dbReference type="SUPFAM" id="SSF47473">
    <property type="entry name" value="EF-hand"/>
    <property type="match status" value="1"/>
</dbReference>
<gene>
    <name evidence="2" type="ORF">GNI_133200</name>
</gene>
<dbReference type="InterPro" id="IPR011992">
    <property type="entry name" value="EF-hand-dom_pair"/>
</dbReference>